<evidence type="ECO:0000256" key="1">
    <source>
        <dbReference type="ARBA" id="ARBA00010507"/>
    </source>
</evidence>
<feature type="region of interest" description="Disordered" evidence="9">
    <location>
        <begin position="1818"/>
        <end position="1848"/>
    </location>
</feature>
<dbReference type="InterPro" id="IPR000719">
    <property type="entry name" value="Prot_kinase_dom"/>
</dbReference>
<feature type="region of interest" description="Disordered" evidence="9">
    <location>
        <begin position="1925"/>
        <end position="1973"/>
    </location>
</feature>
<dbReference type="EC" id="2.7.11.1" evidence="2"/>
<feature type="region of interest" description="Disordered" evidence="9">
    <location>
        <begin position="1033"/>
        <end position="1070"/>
    </location>
</feature>
<dbReference type="PROSITE" id="PS00108">
    <property type="entry name" value="PROTEIN_KINASE_ST"/>
    <property type="match status" value="1"/>
</dbReference>
<dbReference type="STRING" id="667725.A0A0L0FRD7"/>
<feature type="compositionally biased region" description="Low complexity" evidence="9">
    <location>
        <begin position="728"/>
        <end position="739"/>
    </location>
</feature>
<keyword evidence="7 8" id="KW-0067">ATP-binding</keyword>
<sequence>MGASMEFQERYQSLRSEHSSPIGVHLDDLISHEAFPVMRGDSQLNNSSLLSAVAEDRVLATESLDNYKDTMSPDGYVRGFSSAVKALTSDGDVNGASSLPPSSSAITEMKKVSSWKAEMMAAEAADTAASVEDYGEAYTSGSEVTVSESSYTSDDYSDHETDSLADFEVPIESLEFGKCIGEGTFGTVYKGNWHGKVAIKVLKVDNPTEAQLSTFRNEAAVLMACRHDNILLFMGACTIPPKLCLITEWCEGDTLFKRLYDDDQQPLTKVDVCSVAYECAVGLSYLHAKQIVHRDLKSANIFLVSQCNNGIATYSVRIGDFGLAAAKSNVGQSGDTTSTPVGSILWMAPEMVRRKPDEDLDFYFSDVYSYGIVMYEILAAELPYKGLIPDQILVMVGMGLIAPAWETARKDICSEMLELSIECTNRDPTRRPSFRTISLRMGEFMDQAIKQSQNDPETHLSGRTVSGNLYGKNGSPPTPGRVQRTWLSHVDTALANTGMGSGGVPESPRVIVNSATPNSLTSAKNLSLSPRPLINRSQSNRASTSTSLYTGLDIGSPRSRARSGSEHGSRTPNGVLEFSRRNSGRASSPLKRVDSINKLNDIAEPGDTTSSSSKDGLLVVKRTSASGLGVHGIHGNRRDDDSDSDAGGESGLSGGRGMGVLHSSSLSGNGTSGSALFGFAKRASSGGVTDRPKSTSFAGGYPTSVFDFGRRASGPGGANAVKREEESSGNSSINSGQSNATGVGPGSSAASAKTAAMGTPLSTFDFTRRNKEEGTGHSTGTGTSTSTIEHTITSTSTDTDTGANTSTDTIKNADSHARAESAAEVKGFVYPTSAFDFSRRGDGERSHTATVAQKSAVATDKLTGTGGGQSDSLPLGKGLPQTAPIGNWPRAKSTGSNLRLDLPASDFDFSVQEHEATAPVRSASGTFYDQSSTFFSRSGLLTAGIETPAHTATTGSGGSSRSSSGATRQVGSVRYPTSTFDFSRRDKAAGTTTNAAPGSGSHADVRPEEGGDKQKSHDSFRKFGSLAYPTSTFDFSRGKEMESPISEEKPRGTGVPVSTGGNSGTYTLRGVDIPTSTFDFSRSKPHTNAEEHGSIATTESAGADFVAMAIKSPKLARPASAGGAPVSSFDSSCRTSGKKKLASESFKRFSVGQGAVGAGTSTSTREPVSHSGSGASGQLSPRSRPISETGSAGSGAVSANITSKTVLRERSNSRTSFTSLRNSISGLGRHSHSHGHKDKESKKRKDKDKEGTSNNSTGTVGGEESGISTESLQWIPSQQEIKAALQKGTSRVSAPSFVPTQKDIQNALYKGNSRVRLLSTGALAGLASNTETGTGTSCASEDLESDDYDYRADGKGNMEPGTEFREDLRSFPSGSGGRLNLNVRKTGSVGSVSMSKQSSNARLVMGRDRDRSHSLSRNNTPSHSSSATVNRSNSTFAGGTNPYTDAQNQDDYCGINSDSSMQAHGYAQRLKQTPTHTPADNGSNNPNETSGNTASSTTHTPGYAHAHAYQHVPNSYTIKTRANVNQSPVVIEKTINSPSLMTSLGVGTVASVARQPLFDFTPQETSPRILTPDIDEHDYDYDHNNHHKTNAYAKHNYYMRANSNDGAGNNSGDYEHPLSNMKDSTGSFALARKSSGNRGAGATLGASAGSGEKGAYGSGTFDLHTNGSTARLGLRDVPHQLDRSRAGSTHESRRYDAGSQRFGLNDTGDQSERGHSHKPLQGSRSAEMPYSMTGLLWEDTVLAGGAGKRDDGDNEMFDYTKPDSVKAHRRHSQLSDKGPPRRRHSNHGLTPGKHLQLANGEVTPLELAEKRGRTLGSTSVFMDVSSSSESSDVDDRRSGTKSDTGVASSLSRDKEFIAMATAVVGNTPGKKRVVSRKRGSVADVQNRMASVSEAERERSVSRSTTPVNELGAVETKNKGIQVSRQISGHLAPQLESRDGRSQGHSYMYDHKSDTEYTGRSRSHMQDNRSAQKHALPQNLQAGIRSQASSNTLTAMGSGVMRDREFSFDLDGFSAVQDSPVLTNLEAVTDADHSSTNLAGTYTHSPLIAKSASSTFDMGERGNLEQDGSDCSTENPLFRGVSPEPSPTWYP</sequence>
<evidence type="ECO:0000313" key="11">
    <source>
        <dbReference type="EMBL" id="KNC79387.1"/>
    </source>
</evidence>
<evidence type="ECO:0000256" key="2">
    <source>
        <dbReference type="ARBA" id="ARBA00012513"/>
    </source>
</evidence>
<dbReference type="InterPro" id="IPR017441">
    <property type="entry name" value="Protein_kinase_ATP_BS"/>
</dbReference>
<dbReference type="Proteomes" id="UP000054560">
    <property type="component" value="Unassembled WGS sequence"/>
</dbReference>
<gene>
    <name evidence="11" type="ORF">SARC_08214</name>
</gene>
<evidence type="ECO:0000259" key="10">
    <source>
        <dbReference type="PROSITE" id="PS50011"/>
    </source>
</evidence>
<feature type="region of interest" description="Disordered" evidence="9">
    <location>
        <begin position="683"/>
        <end position="818"/>
    </location>
</feature>
<evidence type="ECO:0000256" key="5">
    <source>
        <dbReference type="ARBA" id="ARBA00022741"/>
    </source>
</evidence>
<dbReference type="Pfam" id="PF07714">
    <property type="entry name" value="PK_Tyr_Ser-Thr"/>
    <property type="match status" value="1"/>
</dbReference>
<feature type="compositionally biased region" description="Low complexity" evidence="9">
    <location>
        <begin position="1818"/>
        <end position="1830"/>
    </location>
</feature>
<feature type="compositionally biased region" description="Polar residues" evidence="9">
    <location>
        <begin position="1213"/>
        <end position="1222"/>
    </location>
</feature>
<evidence type="ECO:0000256" key="8">
    <source>
        <dbReference type="PROSITE-ProRule" id="PRU10141"/>
    </source>
</evidence>
<feature type="compositionally biased region" description="Basic and acidic residues" evidence="9">
    <location>
        <begin position="1036"/>
        <end position="1051"/>
    </location>
</feature>
<feature type="compositionally biased region" description="Polar residues" evidence="9">
    <location>
        <begin position="451"/>
        <end position="467"/>
    </location>
</feature>
<comment type="similarity">
    <text evidence="1">Belongs to the protein kinase superfamily. TKL Ser/Thr protein kinase family. RAF subfamily.</text>
</comment>
<dbReference type="FunFam" id="3.30.200.20:FF:000024">
    <property type="entry name" value="B-Raf proto-oncogene serine/threonine-protein kinase"/>
    <property type="match status" value="1"/>
</dbReference>
<dbReference type="GO" id="GO:0005524">
    <property type="term" value="F:ATP binding"/>
    <property type="evidence" value="ECO:0007669"/>
    <property type="project" value="UniProtKB-UniRule"/>
</dbReference>
<dbReference type="eggNOG" id="KOG0193">
    <property type="taxonomic scope" value="Eukaryota"/>
</dbReference>
<feature type="domain" description="Protein kinase" evidence="10">
    <location>
        <begin position="174"/>
        <end position="445"/>
    </location>
</feature>
<evidence type="ECO:0000256" key="4">
    <source>
        <dbReference type="ARBA" id="ARBA00022679"/>
    </source>
</evidence>
<feature type="binding site" evidence="8">
    <location>
        <position position="200"/>
    </location>
    <ligand>
        <name>ATP</name>
        <dbReference type="ChEBI" id="CHEBI:30616"/>
    </ligand>
</feature>
<dbReference type="SUPFAM" id="SSF56112">
    <property type="entry name" value="Protein kinase-like (PK-like)"/>
    <property type="match status" value="1"/>
</dbReference>
<feature type="region of interest" description="Disordered" evidence="9">
    <location>
        <begin position="520"/>
        <end position="667"/>
    </location>
</feature>
<feature type="region of interest" description="Disordered" evidence="9">
    <location>
        <begin position="1874"/>
        <end position="1905"/>
    </location>
</feature>
<keyword evidence="12" id="KW-1185">Reference proteome</keyword>
<dbReference type="PANTHER" id="PTHR44329:SF262">
    <property type="entry name" value="RAF HOMOLOG SERINE_THREONINE-PROTEIN KINASE RAF"/>
    <property type="match status" value="1"/>
</dbReference>
<reference evidence="11 12" key="1">
    <citation type="submission" date="2011-02" db="EMBL/GenBank/DDBJ databases">
        <title>The Genome Sequence of Sphaeroforma arctica JP610.</title>
        <authorList>
            <consortium name="The Broad Institute Genome Sequencing Platform"/>
            <person name="Russ C."/>
            <person name="Cuomo C."/>
            <person name="Young S.K."/>
            <person name="Zeng Q."/>
            <person name="Gargeya S."/>
            <person name="Alvarado L."/>
            <person name="Berlin A."/>
            <person name="Chapman S.B."/>
            <person name="Chen Z."/>
            <person name="Freedman E."/>
            <person name="Gellesch M."/>
            <person name="Goldberg J."/>
            <person name="Griggs A."/>
            <person name="Gujja S."/>
            <person name="Heilman E."/>
            <person name="Heiman D."/>
            <person name="Howarth C."/>
            <person name="Mehta T."/>
            <person name="Neiman D."/>
            <person name="Pearson M."/>
            <person name="Roberts A."/>
            <person name="Saif S."/>
            <person name="Shea T."/>
            <person name="Shenoy N."/>
            <person name="Sisk P."/>
            <person name="Stolte C."/>
            <person name="Sykes S."/>
            <person name="White J."/>
            <person name="Yandava C."/>
            <person name="Burger G."/>
            <person name="Gray M.W."/>
            <person name="Holland P.W.H."/>
            <person name="King N."/>
            <person name="Lang F.B.F."/>
            <person name="Roger A.J."/>
            <person name="Ruiz-Trillo I."/>
            <person name="Haas B."/>
            <person name="Nusbaum C."/>
            <person name="Birren B."/>
        </authorList>
    </citation>
    <scope>NUCLEOTIDE SEQUENCE [LARGE SCALE GENOMIC DNA]</scope>
    <source>
        <strain evidence="11 12">JP610</strain>
    </source>
</reference>
<feature type="region of interest" description="Disordered" evidence="9">
    <location>
        <begin position="2052"/>
        <end position="2090"/>
    </location>
</feature>
<dbReference type="InterPro" id="IPR051681">
    <property type="entry name" value="Ser/Thr_Kinases-Pseudokinases"/>
</dbReference>
<dbReference type="EMBL" id="KQ242315">
    <property type="protein sequence ID" value="KNC79387.1"/>
    <property type="molecule type" value="Genomic_DNA"/>
</dbReference>
<feature type="compositionally biased region" description="Basic and acidic residues" evidence="9">
    <location>
        <begin position="1935"/>
        <end position="1966"/>
    </location>
</feature>
<name>A0A0L0FRD7_9EUKA</name>
<feature type="compositionally biased region" description="Low complexity" evidence="9">
    <location>
        <begin position="951"/>
        <end position="968"/>
    </location>
</feature>
<feature type="compositionally biased region" description="Polar residues" evidence="9">
    <location>
        <begin position="1415"/>
        <end position="1459"/>
    </location>
</feature>
<keyword evidence="6 11" id="KW-0418">Kinase</keyword>
<organism evidence="11 12">
    <name type="scientific">Sphaeroforma arctica JP610</name>
    <dbReference type="NCBI Taxonomy" id="667725"/>
    <lineage>
        <taxon>Eukaryota</taxon>
        <taxon>Ichthyosporea</taxon>
        <taxon>Ichthyophonida</taxon>
        <taxon>Sphaeroforma</taxon>
    </lineage>
</organism>
<feature type="region of interest" description="Disordered" evidence="9">
    <location>
        <begin position="1633"/>
        <end position="1653"/>
    </location>
</feature>
<evidence type="ECO:0000313" key="12">
    <source>
        <dbReference type="Proteomes" id="UP000054560"/>
    </source>
</evidence>
<evidence type="ECO:0000256" key="6">
    <source>
        <dbReference type="ARBA" id="ARBA00022777"/>
    </source>
</evidence>
<dbReference type="GO" id="GO:0004709">
    <property type="term" value="F:MAP kinase kinase kinase activity"/>
    <property type="evidence" value="ECO:0007669"/>
    <property type="project" value="TreeGrafter"/>
</dbReference>
<feature type="compositionally biased region" description="Polar residues" evidence="9">
    <location>
        <begin position="535"/>
        <end position="549"/>
    </location>
</feature>
<dbReference type="InterPro" id="IPR011009">
    <property type="entry name" value="Kinase-like_dom_sf"/>
</dbReference>
<dbReference type="InterPro" id="IPR008271">
    <property type="entry name" value="Ser/Thr_kinase_AS"/>
</dbReference>
<dbReference type="InterPro" id="IPR001245">
    <property type="entry name" value="Ser-Thr/Tyr_kinase_cat_dom"/>
</dbReference>
<feature type="compositionally biased region" description="Low complexity" evidence="9">
    <location>
        <begin position="776"/>
        <end position="810"/>
    </location>
</feature>
<feature type="region of interest" description="Disordered" evidence="9">
    <location>
        <begin position="451"/>
        <end position="483"/>
    </location>
</feature>
<dbReference type="PROSITE" id="PS50011">
    <property type="entry name" value="PROTEIN_KINASE_DOM"/>
    <property type="match status" value="1"/>
</dbReference>
<proteinExistence type="inferred from homology"/>
<feature type="compositionally biased region" description="Gly residues" evidence="9">
    <location>
        <begin position="648"/>
        <end position="658"/>
    </location>
</feature>
<feature type="compositionally biased region" description="Polar residues" evidence="9">
    <location>
        <begin position="1472"/>
        <end position="1500"/>
    </location>
</feature>
<keyword evidence="4" id="KW-0808">Transferase</keyword>
<dbReference type="PROSITE" id="PS00107">
    <property type="entry name" value="PROTEIN_KINASE_ATP"/>
    <property type="match status" value="1"/>
</dbReference>
<feature type="compositionally biased region" description="Basic and acidic residues" evidence="9">
    <location>
        <begin position="1237"/>
        <end position="1251"/>
    </location>
</feature>
<feature type="compositionally biased region" description="Low complexity" evidence="9">
    <location>
        <begin position="1387"/>
        <end position="1399"/>
    </location>
</feature>
<dbReference type="Gene3D" id="1.10.510.10">
    <property type="entry name" value="Transferase(Phosphotransferase) domain 1"/>
    <property type="match status" value="1"/>
</dbReference>
<feature type="compositionally biased region" description="Basic and acidic residues" evidence="9">
    <location>
        <begin position="1003"/>
        <end position="1021"/>
    </location>
</feature>
<evidence type="ECO:0000256" key="3">
    <source>
        <dbReference type="ARBA" id="ARBA00022527"/>
    </source>
</evidence>
<feature type="compositionally biased region" description="Low complexity" evidence="9">
    <location>
        <begin position="1640"/>
        <end position="1650"/>
    </location>
</feature>
<dbReference type="SMART" id="SM00220">
    <property type="entry name" value="S_TKc"/>
    <property type="match status" value="1"/>
</dbReference>
<dbReference type="PANTHER" id="PTHR44329">
    <property type="entry name" value="SERINE/THREONINE-PROTEIN KINASE TNNI3K-RELATED"/>
    <property type="match status" value="1"/>
</dbReference>
<evidence type="ECO:0000256" key="7">
    <source>
        <dbReference type="ARBA" id="ARBA00022840"/>
    </source>
</evidence>
<feature type="region of interest" description="Disordered" evidence="9">
    <location>
        <begin position="948"/>
        <end position="1021"/>
    </location>
</feature>
<feature type="region of interest" description="Disordered" evidence="9">
    <location>
        <begin position="1670"/>
        <end position="1726"/>
    </location>
</feature>
<dbReference type="Gene3D" id="3.30.200.20">
    <property type="entry name" value="Phosphorylase Kinase, domain 1"/>
    <property type="match status" value="1"/>
</dbReference>
<feature type="region of interest" description="Disordered" evidence="9">
    <location>
        <begin position="861"/>
        <end position="880"/>
    </location>
</feature>
<feature type="region of interest" description="Disordered" evidence="9">
    <location>
        <begin position="1356"/>
        <end position="1459"/>
    </location>
</feature>
<feature type="region of interest" description="Disordered" evidence="9">
    <location>
        <begin position="1153"/>
        <end position="1268"/>
    </location>
</feature>
<feature type="compositionally biased region" description="Basic and acidic residues" evidence="9">
    <location>
        <begin position="766"/>
        <end position="775"/>
    </location>
</feature>
<accession>A0A0L0FRD7</accession>
<dbReference type="RefSeq" id="XP_014153289.1">
    <property type="nucleotide sequence ID" value="XM_014297814.1"/>
</dbReference>
<feature type="compositionally biased region" description="Polar residues" evidence="9">
    <location>
        <begin position="1159"/>
        <end position="1205"/>
    </location>
</feature>
<feature type="region of interest" description="Disordered" evidence="9">
    <location>
        <begin position="1116"/>
        <end position="1135"/>
    </location>
</feature>
<keyword evidence="5 8" id="KW-0547">Nucleotide-binding</keyword>
<feature type="compositionally biased region" description="Basic and acidic residues" evidence="9">
    <location>
        <begin position="1356"/>
        <end position="1369"/>
    </location>
</feature>
<protein>
    <recommendedName>
        <fullName evidence="2">non-specific serine/threonine protein kinase</fullName>
        <ecNumber evidence="2">2.7.11.1</ecNumber>
    </recommendedName>
</protein>
<feature type="region of interest" description="Disordered" evidence="9">
    <location>
        <begin position="1746"/>
        <end position="1799"/>
    </location>
</feature>
<keyword evidence="3" id="KW-0723">Serine/threonine-protein kinase</keyword>
<evidence type="ECO:0000256" key="9">
    <source>
        <dbReference type="SAM" id="MobiDB-lite"/>
    </source>
</evidence>
<feature type="compositionally biased region" description="Basic and acidic residues" evidence="9">
    <location>
        <begin position="1673"/>
        <end position="1696"/>
    </location>
</feature>
<feature type="region of interest" description="Disordered" evidence="9">
    <location>
        <begin position="1472"/>
        <end position="1501"/>
    </location>
</feature>
<dbReference type="OrthoDB" id="774951at2759"/>
<dbReference type="GeneID" id="25908718"/>